<name>A0A5S9NZG6_9GAMM</name>
<reference evidence="8 9" key="1">
    <citation type="submission" date="2019-11" db="EMBL/GenBank/DDBJ databases">
        <authorList>
            <person name="Holert J."/>
        </authorList>
    </citation>
    <scope>NUCLEOTIDE SEQUENCE [LARGE SCALE GENOMIC DNA]</scope>
    <source>
        <strain evidence="7">BC3_2A</strain>
        <strain evidence="6">SB11_1A</strain>
    </source>
</reference>
<dbReference type="GO" id="GO:0006364">
    <property type="term" value="P:rRNA processing"/>
    <property type="evidence" value="ECO:0007669"/>
    <property type="project" value="UniProtKB-KW"/>
</dbReference>
<dbReference type="Pfam" id="PF10672">
    <property type="entry name" value="Methyltrans_SAM"/>
    <property type="match status" value="1"/>
</dbReference>
<keyword evidence="1" id="KW-0698">rRNA processing</keyword>
<sequence length="307" mass="34640">MVSDFAEFARLSGFSSWDMETARGAQRLFHGRGQCYAGFEFFTVDYYEPVLWIVLYKEPGQEFWQDFCAALENRFKNHCTAAVVQRRYEKPASATILWGLVPEKMAAIEGDCRFKLELANNQNIGYFMDMEPTRRWLSKRASGARVLNLFSYTCAFSVAAEQAGAVSIVNIDTSKSALARGRENHNLNPSSQPAVVKFLSHDILKSWGRLKKLGPYDIVICDPPSRQVGSFDAVRDYKKLVRQFPALLPLGGDVLVCLNAPYLGQGFLEETMQTYCPSATFIARIAGREDFPELNLDAALKVLHYRL</sequence>
<evidence type="ECO:0000313" key="6">
    <source>
        <dbReference type="EMBL" id="CAA0089493.1"/>
    </source>
</evidence>
<evidence type="ECO:0000313" key="8">
    <source>
        <dbReference type="Proteomes" id="UP000435877"/>
    </source>
</evidence>
<evidence type="ECO:0000259" key="5">
    <source>
        <dbReference type="Pfam" id="PF10672"/>
    </source>
</evidence>
<evidence type="ECO:0000256" key="1">
    <source>
        <dbReference type="ARBA" id="ARBA00022552"/>
    </source>
</evidence>
<dbReference type="AlphaFoldDB" id="A0A5S9NZG6"/>
<dbReference type="Proteomes" id="UP000435877">
    <property type="component" value="Unassembled WGS sequence"/>
</dbReference>
<dbReference type="InterPro" id="IPR029063">
    <property type="entry name" value="SAM-dependent_MTases_sf"/>
</dbReference>
<dbReference type="CDD" id="cd02440">
    <property type="entry name" value="AdoMet_MTases"/>
    <property type="match status" value="1"/>
</dbReference>
<evidence type="ECO:0000313" key="7">
    <source>
        <dbReference type="EMBL" id="CAA0096309.1"/>
    </source>
</evidence>
<proteinExistence type="predicted"/>
<evidence type="ECO:0000256" key="4">
    <source>
        <dbReference type="ARBA" id="ARBA00022691"/>
    </source>
</evidence>
<dbReference type="PANTHER" id="PTHR43042">
    <property type="entry name" value="SAM-DEPENDENT METHYLTRANSFERASE"/>
    <property type="match status" value="1"/>
</dbReference>
<evidence type="ECO:0000256" key="3">
    <source>
        <dbReference type="ARBA" id="ARBA00022679"/>
    </source>
</evidence>
<gene>
    <name evidence="7" type="primary">rlmI_1</name>
    <name evidence="6" type="ORF">IHBHHGIJ_01797</name>
    <name evidence="7" type="ORF">KFEGEMFD_01399</name>
</gene>
<dbReference type="Proteomes" id="UP000439591">
    <property type="component" value="Unassembled WGS sequence"/>
</dbReference>
<dbReference type="InterPro" id="IPR019614">
    <property type="entry name" value="SAM-dep_methyl-trfase"/>
</dbReference>
<dbReference type="EC" id="2.1.1.191" evidence="7"/>
<keyword evidence="8" id="KW-1185">Reference proteome</keyword>
<dbReference type="SUPFAM" id="SSF53335">
    <property type="entry name" value="S-adenosyl-L-methionine-dependent methyltransferases"/>
    <property type="match status" value="1"/>
</dbReference>
<keyword evidence="3 7" id="KW-0808">Transferase</keyword>
<organism evidence="7 9">
    <name type="scientific">Zhongshania aliphaticivorans</name>
    <dbReference type="NCBI Taxonomy" id="1470434"/>
    <lineage>
        <taxon>Bacteria</taxon>
        <taxon>Pseudomonadati</taxon>
        <taxon>Pseudomonadota</taxon>
        <taxon>Gammaproteobacteria</taxon>
        <taxon>Cellvibrionales</taxon>
        <taxon>Spongiibacteraceae</taxon>
        <taxon>Zhongshania</taxon>
    </lineage>
</organism>
<accession>A0A5S9NZG6</accession>
<dbReference type="PANTHER" id="PTHR43042:SF3">
    <property type="entry name" value="RIBOSOMAL RNA LARGE SUBUNIT METHYLTRANSFERASE YWBD-RELATED"/>
    <property type="match status" value="1"/>
</dbReference>
<evidence type="ECO:0000256" key="2">
    <source>
        <dbReference type="ARBA" id="ARBA00022603"/>
    </source>
</evidence>
<feature type="domain" description="S-adenosylmethionine-dependent methyltransferase" evidence="5">
    <location>
        <begin position="26"/>
        <end position="306"/>
    </location>
</feature>
<keyword evidence="4" id="KW-0949">S-adenosyl-L-methionine</keyword>
<protein>
    <submittedName>
        <fullName evidence="7">Ribosomal RNA large subunit methyltransferase I</fullName>
        <ecNumber evidence="7">2.1.1.191</ecNumber>
    </submittedName>
</protein>
<dbReference type="GO" id="GO:0008168">
    <property type="term" value="F:methyltransferase activity"/>
    <property type="evidence" value="ECO:0007669"/>
    <property type="project" value="UniProtKB-KW"/>
</dbReference>
<dbReference type="Gene3D" id="3.40.50.150">
    <property type="entry name" value="Vaccinia Virus protein VP39"/>
    <property type="match status" value="1"/>
</dbReference>
<dbReference type="EMBL" id="CACSIK010000001">
    <property type="protein sequence ID" value="CAA0089493.1"/>
    <property type="molecule type" value="Genomic_DNA"/>
</dbReference>
<dbReference type="EMBL" id="CACSIM010000002">
    <property type="protein sequence ID" value="CAA0096309.1"/>
    <property type="molecule type" value="Genomic_DNA"/>
</dbReference>
<dbReference type="GO" id="GO:0032259">
    <property type="term" value="P:methylation"/>
    <property type="evidence" value="ECO:0007669"/>
    <property type="project" value="UniProtKB-KW"/>
</dbReference>
<evidence type="ECO:0000313" key="9">
    <source>
        <dbReference type="Proteomes" id="UP000439591"/>
    </source>
</evidence>
<keyword evidence="2 7" id="KW-0489">Methyltransferase</keyword>